<proteinExistence type="predicted"/>
<dbReference type="Proteomes" id="UP000470876">
    <property type="component" value="Unassembled WGS sequence"/>
</dbReference>
<organism evidence="1 2">
    <name type="scientific">Nocardia cyriacigeorgica</name>
    <dbReference type="NCBI Taxonomy" id="135487"/>
    <lineage>
        <taxon>Bacteria</taxon>
        <taxon>Bacillati</taxon>
        <taxon>Actinomycetota</taxon>
        <taxon>Actinomycetes</taxon>
        <taxon>Mycobacteriales</taxon>
        <taxon>Nocardiaceae</taxon>
        <taxon>Nocardia</taxon>
    </lineage>
</organism>
<protein>
    <submittedName>
        <fullName evidence="1">Uncharacterized protein</fullName>
    </submittedName>
</protein>
<evidence type="ECO:0000313" key="2">
    <source>
        <dbReference type="Proteomes" id="UP000470876"/>
    </source>
</evidence>
<evidence type="ECO:0000313" key="1">
    <source>
        <dbReference type="EMBL" id="NEW59270.1"/>
    </source>
</evidence>
<keyword evidence="2" id="KW-1185">Reference proteome</keyword>
<accession>A0ABX0CRZ6</accession>
<sequence length="94" mass="9841">MSMMLGLTPLHLSPATMSPQYSAAAAVPEPDNNAVADAATTTAALAAVTLLERTLRDHMVVDCLSSNGKRKNVKVRLGQRVSHSADNSLSVQAP</sequence>
<name>A0ABX0CRZ6_9NOCA</name>
<comment type="caution">
    <text evidence="1">The sequence shown here is derived from an EMBL/GenBank/DDBJ whole genome shotgun (WGS) entry which is preliminary data.</text>
</comment>
<reference evidence="1 2" key="1">
    <citation type="submission" date="2020-01" db="EMBL/GenBank/DDBJ databases">
        <title>Genetics and antimicrobial susceptibilities of Nocardia species isolated from the soil; a comparison with species isolated from humans.</title>
        <authorList>
            <person name="Carrasco G."/>
            <person name="Monzon S."/>
            <person name="Sansegundo M."/>
            <person name="Garcia E."/>
            <person name="Garrido N."/>
            <person name="Medina M.J."/>
            <person name="Villalon P."/>
            <person name="Ramirez-Arocha A.C."/>
            <person name="Jimenez P."/>
            <person name="Cuesta I."/>
            <person name="Valdezate S."/>
        </authorList>
    </citation>
    <scope>NUCLEOTIDE SEQUENCE [LARGE SCALE GENOMIC DNA]</scope>
    <source>
        <strain evidence="1 2">CNM20110649</strain>
    </source>
</reference>
<dbReference type="EMBL" id="JAAGUX010000086">
    <property type="protein sequence ID" value="NEW59270.1"/>
    <property type="molecule type" value="Genomic_DNA"/>
</dbReference>
<gene>
    <name evidence="1" type="ORF">GV794_27080</name>
</gene>
<dbReference type="RefSeq" id="WP_163822568.1">
    <property type="nucleotide sequence ID" value="NZ_JAAGUY010000002.1"/>
</dbReference>